<accession>A0ACB6RCA4</accession>
<keyword evidence="2" id="KW-1185">Reference proteome</keyword>
<comment type="caution">
    <text evidence="1">The sequence shown here is derived from an EMBL/GenBank/DDBJ whole genome shotgun (WGS) entry which is preliminary data.</text>
</comment>
<evidence type="ECO:0000313" key="1">
    <source>
        <dbReference type="EMBL" id="KAF2476393.1"/>
    </source>
</evidence>
<sequence length="439" mass="48018">MEEKKAFDISLNFEKLGIENLSNGWRRPAPSVPVVLDTLPTTSNILSIHLLDLVTFNDSGTEGPKQCIATATADRRLNLIKPDPSCFSLLRSYTHFQDSPILDFTVVNCKYLLTASMSGRLLLYNTEADQILDERRDHSKYIVKIAKWSTGLSMLVASAGWDSKLNLYRLEATDDGIAKIGEPVATLGLTSIPETILFIESSMVSSPILLLSRRDSTFLYYYSVPPLGVATSEITLLGKQNLAPLSNAWVAFSPSDVQLCPSDPSLVAVATSTTPHMKLLLVRLLVPPNGPSASNVDDSDHYASHNTLEPVIDSHNTLSSTVQASQARENLIMRDREEAAIILSINTLAPQTAYSTPKLAWRPDGSGVYVSSDDGVIRGFEASTGKLITSLEGHAPGFKIRCLWAGFVKGDSTDMSTSRPEEWLISGGFDQKLIVWRDV</sequence>
<name>A0ACB6RCA4_9PLEO</name>
<dbReference type="Proteomes" id="UP000799755">
    <property type="component" value="Unassembled WGS sequence"/>
</dbReference>
<protein>
    <submittedName>
        <fullName evidence="1">WD40 repeat-like protein</fullName>
    </submittedName>
</protein>
<dbReference type="EMBL" id="MU003494">
    <property type="protein sequence ID" value="KAF2476393.1"/>
    <property type="molecule type" value="Genomic_DNA"/>
</dbReference>
<evidence type="ECO:0000313" key="2">
    <source>
        <dbReference type="Proteomes" id="UP000799755"/>
    </source>
</evidence>
<gene>
    <name evidence="1" type="ORF">BDR25DRAFT_300415</name>
</gene>
<proteinExistence type="predicted"/>
<reference evidence="1" key="1">
    <citation type="journal article" date="2020" name="Stud. Mycol.">
        <title>101 Dothideomycetes genomes: a test case for predicting lifestyles and emergence of pathogens.</title>
        <authorList>
            <person name="Haridas S."/>
            <person name="Albert R."/>
            <person name="Binder M."/>
            <person name="Bloem J."/>
            <person name="Labutti K."/>
            <person name="Salamov A."/>
            <person name="Andreopoulos B."/>
            <person name="Baker S."/>
            <person name="Barry K."/>
            <person name="Bills G."/>
            <person name="Bluhm B."/>
            <person name="Cannon C."/>
            <person name="Castanera R."/>
            <person name="Culley D."/>
            <person name="Daum C."/>
            <person name="Ezra D."/>
            <person name="Gonzalez J."/>
            <person name="Henrissat B."/>
            <person name="Kuo A."/>
            <person name="Liang C."/>
            <person name="Lipzen A."/>
            <person name="Lutzoni F."/>
            <person name="Magnuson J."/>
            <person name="Mondo S."/>
            <person name="Nolan M."/>
            <person name="Ohm R."/>
            <person name="Pangilinan J."/>
            <person name="Park H.-J."/>
            <person name="Ramirez L."/>
            <person name="Alfaro M."/>
            <person name="Sun H."/>
            <person name="Tritt A."/>
            <person name="Yoshinaga Y."/>
            <person name="Zwiers L.-H."/>
            <person name="Turgeon B."/>
            <person name="Goodwin S."/>
            <person name="Spatafora J."/>
            <person name="Crous P."/>
            <person name="Grigoriev I."/>
        </authorList>
    </citation>
    <scope>NUCLEOTIDE SEQUENCE</scope>
    <source>
        <strain evidence="1">ATCC 200398</strain>
    </source>
</reference>
<organism evidence="1 2">
    <name type="scientific">Lindgomyces ingoldianus</name>
    <dbReference type="NCBI Taxonomy" id="673940"/>
    <lineage>
        <taxon>Eukaryota</taxon>
        <taxon>Fungi</taxon>
        <taxon>Dikarya</taxon>
        <taxon>Ascomycota</taxon>
        <taxon>Pezizomycotina</taxon>
        <taxon>Dothideomycetes</taxon>
        <taxon>Pleosporomycetidae</taxon>
        <taxon>Pleosporales</taxon>
        <taxon>Lindgomycetaceae</taxon>
        <taxon>Lindgomyces</taxon>
    </lineage>
</organism>